<dbReference type="Proteomes" id="UP000304880">
    <property type="component" value="Unassembled WGS sequence"/>
</dbReference>
<protein>
    <submittedName>
        <fullName evidence="6">DUF2585 family protein</fullName>
    </submittedName>
</protein>
<comment type="caution">
    <text evidence="6">The sequence shown here is derived from an EMBL/GenBank/DDBJ whole genome shotgun (WGS) entry which is preliminary data.</text>
</comment>
<feature type="transmembrane region" description="Helical" evidence="5">
    <location>
        <begin position="91"/>
        <end position="110"/>
    </location>
</feature>
<evidence type="ECO:0000313" key="6">
    <source>
        <dbReference type="EMBL" id="TNH40469.1"/>
    </source>
</evidence>
<keyword evidence="2 5" id="KW-0812">Transmembrane</keyword>
<keyword evidence="4 5" id="KW-0472">Membrane</keyword>
<dbReference type="RefSeq" id="WP_139597960.1">
    <property type="nucleotide sequence ID" value="NZ_VDDC01000008.1"/>
</dbReference>
<evidence type="ECO:0000256" key="2">
    <source>
        <dbReference type="ARBA" id="ARBA00022692"/>
    </source>
</evidence>
<feature type="transmembrane region" description="Helical" evidence="5">
    <location>
        <begin position="20"/>
        <end position="40"/>
    </location>
</feature>
<sequence length="191" mass="20028">MTAHSDAAATPDDQGSRQAARAVAVIVIATAVKLAVFAALERPWGCDCGRIWAMPGDPALNSQTLLDPYSLLHAVTGALLVLLVTRLRPDLGLWALLAVVVASSTTWEVIENLPVSIRLFGYDAADPLAYHGDSRLNAFADTACAVAGALFARVASARVVLALAVGTEIALSLWIQDGFVIAAIRALQQAL</sequence>
<gene>
    <name evidence="6" type="ORF">FHD67_04485</name>
</gene>
<keyword evidence="1" id="KW-1003">Cell membrane</keyword>
<accession>A0A5C4R954</accession>
<evidence type="ECO:0000313" key="7">
    <source>
        <dbReference type="Proteomes" id="UP000304880"/>
    </source>
</evidence>
<proteinExistence type="predicted"/>
<evidence type="ECO:0000256" key="1">
    <source>
        <dbReference type="ARBA" id="ARBA00022475"/>
    </source>
</evidence>
<name>A0A5C4R954_9RHOB</name>
<dbReference type="GO" id="GO:0005886">
    <property type="term" value="C:plasma membrane"/>
    <property type="evidence" value="ECO:0007669"/>
    <property type="project" value="InterPro"/>
</dbReference>
<evidence type="ECO:0000256" key="3">
    <source>
        <dbReference type="ARBA" id="ARBA00022989"/>
    </source>
</evidence>
<organism evidence="6 7">
    <name type="scientific">Paracoccus haeundaensis</name>
    <dbReference type="NCBI Taxonomy" id="225362"/>
    <lineage>
        <taxon>Bacteria</taxon>
        <taxon>Pseudomonadati</taxon>
        <taxon>Pseudomonadota</taxon>
        <taxon>Alphaproteobacteria</taxon>
        <taxon>Rhodobacterales</taxon>
        <taxon>Paracoccaceae</taxon>
        <taxon>Paracoccus</taxon>
    </lineage>
</organism>
<dbReference type="InterPro" id="IPR019691">
    <property type="entry name" value="DUF2585"/>
</dbReference>
<keyword evidence="7" id="KW-1185">Reference proteome</keyword>
<dbReference type="EMBL" id="VDDC01000008">
    <property type="protein sequence ID" value="TNH40469.1"/>
    <property type="molecule type" value="Genomic_DNA"/>
</dbReference>
<evidence type="ECO:0000256" key="5">
    <source>
        <dbReference type="SAM" id="Phobius"/>
    </source>
</evidence>
<evidence type="ECO:0000256" key="4">
    <source>
        <dbReference type="ARBA" id="ARBA00023136"/>
    </source>
</evidence>
<feature type="transmembrane region" description="Helical" evidence="5">
    <location>
        <begin position="69"/>
        <end position="85"/>
    </location>
</feature>
<keyword evidence="3 5" id="KW-1133">Transmembrane helix</keyword>
<dbReference type="Pfam" id="PF10755">
    <property type="entry name" value="DUF2585"/>
    <property type="match status" value="1"/>
</dbReference>
<dbReference type="AlphaFoldDB" id="A0A5C4R954"/>
<reference evidence="6 7" key="1">
    <citation type="submission" date="2019-06" db="EMBL/GenBank/DDBJ databases">
        <authorList>
            <person name="Li J."/>
        </authorList>
    </citation>
    <scope>NUCLEOTIDE SEQUENCE [LARGE SCALE GENOMIC DNA]</scope>
    <source>
        <strain evidence="6 7">CGMCC 1.8012</strain>
    </source>
</reference>